<keyword evidence="1" id="KW-0812">Transmembrane</keyword>
<name>A0A212U857_9MICO</name>
<evidence type="ECO:0000313" key="2">
    <source>
        <dbReference type="EMBL" id="SNC74271.1"/>
    </source>
</evidence>
<evidence type="ECO:0000313" key="3">
    <source>
        <dbReference type="Proteomes" id="UP000198122"/>
    </source>
</evidence>
<keyword evidence="3" id="KW-1185">Reference proteome</keyword>
<sequence>MPPLSNDLTPHLADVPGWHHLLSACAVLLLLGTGLAIGEVLGRRPGAPRGFWGRHLGILTVLGIASGTAARVWPSLDDRQDQILFVSLLPILAGIAIGWIVARRRTAQAD</sequence>
<keyword evidence="1" id="KW-1133">Transmembrane helix</keyword>
<feature type="transmembrane region" description="Helical" evidence="1">
    <location>
        <begin position="52"/>
        <end position="70"/>
    </location>
</feature>
<dbReference type="Proteomes" id="UP000198122">
    <property type="component" value="Unassembled WGS sequence"/>
</dbReference>
<evidence type="ECO:0000256" key="1">
    <source>
        <dbReference type="SAM" id="Phobius"/>
    </source>
</evidence>
<protein>
    <submittedName>
        <fullName evidence="2">Uncharacterized protein</fullName>
    </submittedName>
</protein>
<keyword evidence="1" id="KW-0472">Membrane</keyword>
<dbReference type="EMBL" id="FYEZ01000004">
    <property type="protein sequence ID" value="SNC74271.1"/>
    <property type="molecule type" value="Genomic_DNA"/>
</dbReference>
<reference evidence="2 3" key="1">
    <citation type="submission" date="2017-06" db="EMBL/GenBank/DDBJ databases">
        <authorList>
            <person name="Kim H.J."/>
            <person name="Triplett B.A."/>
        </authorList>
    </citation>
    <scope>NUCLEOTIDE SEQUENCE [LARGE SCALE GENOMIC DNA]</scope>
    <source>
        <strain evidence="2 3">DSM 22179</strain>
    </source>
</reference>
<feature type="transmembrane region" description="Helical" evidence="1">
    <location>
        <begin position="82"/>
        <end position="102"/>
    </location>
</feature>
<organism evidence="2 3">
    <name type="scientific">Kytococcus aerolatus</name>
    <dbReference type="NCBI Taxonomy" id="592308"/>
    <lineage>
        <taxon>Bacteria</taxon>
        <taxon>Bacillati</taxon>
        <taxon>Actinomycetota</taxon>
        <taxon>Actinomycetes</taxon>
        <taxon>Micrococcales</taxon>
        <taxon>Kytococcaceae</taxon>
        <taxon>Kytococcus</taxon>
    </lineage>
</organism>
<accession>A0A212U857</accession>
<feature type="transmembrane region" description="Helical" evidence="1">
    <location>
        <begin position="20"/>
        <end position="40"/>
    </location>
</feature>
<gene>
    <name evidence="2" type="ORF">SAMN05445756_2189</name>
</gene>
<proteinExistence type="predicted"/>
<dbReference type="AlphaFoldDB" id="A0A212U857"/>
<dbReference type="RefSeq" id="WP_143469626.1">
    <property type="nucleotide sequence ID" value="NZ_FYEZ01000004.1"/>
</dbReference>